<evidence type="ECO:0000256" key="4">
    <source>
        <dbReference type="ARBA" id="ARBA00022448"/>
    </source>
</evidence>
<keyword evidence="15" id="KW-1185">Reference proteome</keyword>
<keyword evidence="5" id="KW-0846">Cobalamin</keyword>
<evidence type="ECO:0000256" key="2">
    <source>
        <dbReference type="ARBA" id="ARBA00009901"/>
    </source>
</evidence>
<evidence type="ECO:0000313" key="14">
    <source>
        <dbReference type="EMBL" id="KAI8582183.1"/>
    </source>
</evidence>
<keyword evidence="6 13" id="KW-0812">Transmembrane</keyword>
<evidence type="ECO:0000256" key="5">
    <source>
        <dbReference type="ARBA" id="ARBA00022628"/>
    </source>
</evidence>
<proteinExistence type="inferred from homology"/>
<dbReference type="EMBL" id="MU620902">
    <property type="protein sequence ID" value="KAI8582183.1"/>
    <property type="molecule type" value="Genomic_DNA"/>
</dbReference>
<evidence type="ECO:0000256" key="3">
    <source>
        <dbReference type="ARBA" id="ARBA00017088"/>
    </source>
</evidence>
<organism evidence="14 15">
    <name type="scientific">Umbelopsis ramanniana AG</name>
    <dbReference type="NCBI Taxonomy" id="1314678"/>
    <lineage>
        <taxon>Eukaryota</taxon>
        <taxon>Fungi</taxon>
        <taxon>Fungi incertae sedis</taxon>
        <taxon>Mucoromycota</taxon>
        <taxon>Mucoromycotina</taxon>
        <taxon>Umbelopsidomycetes</taxon>
        <taxon>Umbelopsidales</taxon>
        <taxon>Umbelopsidaceae</taxon>
        <taxon>Umbelopsis</taxon>
    </lineage>
</organism>
<feature type="transmembrane region" description="Helical" evidence="13">
    <location>
        <begin position="208"/>
        <end position="230"/>
    </location>
</feature>
<evidence type="ECO:0000256" key="6">
    <source>
        <dbReference type="ARBA" id="ARBA00022692"/>
    </source>
</evidence>
<evidence type="ECO:0000256" key="11">
    <source>
        <dbReference type="ARBA" id="ARBA00025515"/>
    </source>
</evidence>
<evidence type="ECO:0000256" key="1">
    <source>
        <dbReference type="ARBA" id="ARBA00004155"/>
    </source>
</evidence>
<sequence>MTLTIQIIYYICYGLIGVFTFFVIPFTYFYYEESDDDTTPGQRTAAAMKYTSFFVVISIILLLMGLFMRQAEHKHPHMDLDWFKHLLTESNGEKAISFVLACLLLLGMLVFISYTAPGLSILPFSMIKGRRRLETEEVDVDDRLSECRDQQRAIKLKSSPESLSAKDLRRLENLEDEERILLRRRRGIEEEEHSIWQRILKVARPFEFVIGLVLMVLTLVIVASMFLTIIDKIANSVCGSRCGYIISHPDIFNPINYIFVKLSNFFPLDYIFMIALILYFFLATMAGVITIGVRFLWVQLYKIQKRATAPQGLMCCTILLTLSLLALNYTLTAIVAPGYSHFGSQVYCNSTMNRLRNCTGKPELIVPCDIYAPIDICTPTIISTLIDRIVVNTPFFGMFYYYSQWAFLTIFVLGFIAALFRSLRNNVDAETDDAINADEEQALLDEARRRQQFHYGSGQNPNPVLASTAPTSPPST</sequence>
<accession>A0AAD5HHH0</accession>
<dbReference type="InterPro" id="IPR006876">
    <property type="entry name" value="LMBR1-like_membr_prot"/>
</dbReference>
<dbReference type="AlphaFoldDB" id="A0AAD5HHH0"/>
<protein>
    <recommendedName>
        <fullName evidence="3">Probable lysosomal cobalamin transporter</fullName>
    </recommendedName>
</protein>
<dbReference type="InterPro" id="IPR050854">
    <property type="entry name" value="LMBD1_LysCbl_Transport"/>
</dbReference>
<feature type="transmembrane region" description="Helical" evidence="13">
    <location>
        <begin position="399"/>
        <end position="420"/>
    </location>
</feature>
<comment type="function">
    <text evidence="11">Probable lysosomal cobalamin transporter. Required to export cobalamin from lysosomes allowing its conversion to cofactors.</text>
</comment>
<dbReference type="Proteomes" id="UP001206595">
    <property type="component" value="Unassembled WGS sequence"/>
</dbReference>
<dbReference type="RefSeq" id="XP_051447187.1">
    <property type="nucleotide sequence ID" value="XM_051587086.1"/>
</dbReference>
<comment type="caution">
    <text evidence="14">The sequence shown here is derived from an EMBL/GenBank/DDBJ whole genome shotgun (WGS) entry which is preliminary data.</text>
</comment>
<feature type="transmembrane region" description="Helical" evidence="13">
    <location>
        <begin position="309"/>
        <end position="331"/>
    </location>
</feature>
<name>A0AAD5HHH0_UMBRA</name>
<evidence type="ECO:0000256" key="10">
    <source>
        <dbReference type="ARBA" id="ARBA00023285"/>
    </source>
</evidence>
<keyword evidence="8 13" id="KW-0472">Membrane</keyword>
<keyword evidence="9" id="KW-0458">Lysosome</keyword>
<reference evidence="14" key="1">
    <citation type="submission" date="2021-06" db="EMBL/GenBank/DDBJ databases">
        <authorList>
            <consortium name="DOE Joint Genome Institute"/>
            <person name="Mondo S.J."/>
            <person name="Amses K.R."/>
            <person name="Simmons D.R."/>
            <person name="Longcore J.E."/>
            <person name="Seto K."/>
            <person name="Alves G.H."/>
            <person name="Bonds A.E."/>
            <person name="Quandt C.A."/>
            <person name="Davis W.J."/>
            <person name="Chang Y."/>
            <person name="Letcher P.M."/>
            <person name="Powell M.J."/>
            <person name="Kuo A."/>
            <person name="Labutti K."/>
            <person name="Pangilinan J."/>
            <person name="Andreopoulos W."/>
            <person name="Tritt A."/>
            <person name="Riley R."/>
            <person name="Hundley H."/>
            <person name="Johnson J."/>
            <person name="Lipzen A."/>
            <person name="Barry K."/>
            <person name="Berbee M.L."/>
            <person name="Buchler N.E."/>
            <person name="Grigoriev I.V."/>
            <person name="Spatafora J.W."/>
            <person name="Stajich J.E."/>
            <person name="James T.Y."/>
        </authorList>
    </citation>
    <scope>NUCLEOTIDE SEQUENCE</scope>
    <source>
        <strain evidence="14">AG</strain>
    </source>
</reference>
<dbReference type="PANTHER" id="PTHR16130">
    <property type="entry name" value="LYSOSOMAL COBALAMIN TRANSPORTER-RELATED"/>
    <property type="match status" value="1"/>
</dbReference>
<evidence type="ECO:0000256" key="13">
    <source>
        <dbReference type="SAM" id="Phobius"/>
    </source>
</evidence>
<feature type="region of interest" description="Disordered" evidence="12">
    <location>
        <begin position="454"/>
        <end position="476"/>
    </location>
</feature>
<comment type="similarity">
    <text evidence="2">Belongs to the LIMR family. LMBRD1 subfamily.</text>
</comment>
<comment type="subcellular location">
    <subcellularLocation>
        <location evidence="1">Lysosome membrane</location>
        <topology evidence="1">Multi-pass membrane protein</topology>
    </subcellularLocation>
</comment>
<feature type="transmembrane region" description="Helical" evidence="13">
    <location>
        <begin position="7"/>
        <end position="30"/>
    </location>
</feature>
<dbReference type="Pfam" id="PF04791">
    <property type="entry name" value="LMBR1"/>
    <property type="match status" value="1"/>
</dbReference>
<feature type="transmembrane region" description="Helical" evidence="13">
    <location>
        <begin position="50"/>
        <end position="68"/>
    </location>
</feature>
<evidence type="ECO:0000256" key="8">
    <source>
        <dbReference type="ARBA" id="ARBA00023136"/>
    </source>
</evidence>
<keyword evidence="10" id="KW-0170">Cobalt</keyword>
<keyword evidence="4" id="KW-0813">Transport</keyword>
<evidence type="ECO:0000256" key="12">
    <source>
        <dbReference type="SAM" id="MobiDB-lite"/>
    </source>
</evidence>
<feature type="transmembrane region" description="Helical" evidence="13">
    <location>
        <begin position="242"/>
        <end position="259"/>
    </location>
</feature>
<evidence type="ECO:0000313" key="15">
    <source>
        <dbReference type="Proteomes" id="UP001206595"/>
    </source>
</evidence>
<dbReference type="GO" id="GO:0072665">
    <property type="term" value="P:protein localization to vacuole"/>
    <property type="evidence" value="ECO:0007669"/>
    <property type="project" value="TreeGrafter"/>
</dbReference>
<gene>
    <name evidence="14" type="ORF">K450DRAFT_229436</name>
</gene>
<keyword evidence="7 13" id="KW-1133">Transmembrane helix</keyword>
<feature type="transmembrane region" description="Helical" evidence="13">
    <location>
        <begin position="95"/>
        <end position="116"/>
    </location>
</feature>
<dbReference type="GeneID" id="75912433"/>
<reference evidence="14" key="2">
    <citation type="journal article" date="2022" name="Proc. Natl. Acad. Sci. U.S.A.">
        <title>Diploid-dominant life cycles characterize the early evolution of Fungi.</title>
        <authorList>
            <person name="Amses K.R."/>
            <person name="Simmons D.R."/>
            <person name="Longcore J.E."/>
            <person name="Mondo S.J."/>
            <person name="Seto K."/>
            <person name="Jeronimo G.H."/>
            <person name="Bonds A.E."/>
            <person name="Quandt C.A."/>
            <person name="Davis W.J."/>
            <person name="Chang Y."/>
            <person name="Federici B.A."/>
            <person name="Kuo A."/>
            <person name="LaButti K."/>
            <person name="Pangilinan J."/>
            <person name="Andreopoulos W."/>
            <person name="Tritt A."/>
            <person name="Riley R."/>
            <person name="Hundley H."/>
            <person name="Johnson J."/>
            <person name="Lipzen A."/>
            <person name="Barry K."/>
            <person name="Lang B.F."/>
            <person name="Cuomo C.A."/>
            <person name="Buchler N.E."/>
            <person name="Grigoriev I.V."/>
            <person name="Spatafora J.W."/>
            <person name="Stajich J.E."/>
            <person name="James T.Y."/>
        </authorList>
    </citation>
    <scope>NUCLEOTIDE SEQUENCE</scope>
    <source>
        <strain evidence="14">AG</strain>
    </source>
</reference>
<evidence type="ECO:0000256" key="9">
    <source>
        <dbReference type="ARBA" id="ARBA00023228"/>
    </source>
</evidence>
<feature type="transmembrane region" description="Helical" evidence="13">
    <location>
        <begin position="271"/>
        <end position="297"/>
    </location>
</feature>
<evidence type="ECO:0000256" key="7">
    <source>
        <dbReference type="ARBA" id="ARBA00022989"/>
    </source>
</evidence>
<dbReference type="GO" id="GO:0031419">
    <property type="term" value="F:cobalamin binding"/>
    <property type="evidence" value="ECO:0007669"/>
    <property type="project" value="UniProtKB-KW"/>
</dbReference>
<dbReference type="PANTHER" id="PTHR16130:SF2">
    <property type="entry name" value="LYSOSOMAL COBALAMIN TRANSPORT ESCORT PROTEIN LMBD1"/>
    <property type="match status" value="1"/>
</dbReference>
<dbReference type="GO" id="GO:0005774">
    <property type="term" value="C:vacuolar membrane"/>
    <property type="evidence" value="ECO:0007669"/>
    <property type="project" value="TreeGrafter"/>
</dbReference>